<gene>
    <name evidence="2" type="ORF">KP79_PYT17069</name>
</gene>
<keyword evidence="1" id="KW-0812">Transmembrane</keyword>
<evidence type="ECO:0000313" key="3">
    <source>
        <dbReference type="Proteomes" id="UP000242188"/>
    </source>
</evidence>
<evidence type="ECO:0000313" key="2">
    <source>
        <dbReference type="EMBL" id="OWF55086.1"/>
    </source>
</evidence>
<comment type="caution">
    <text evidence="2">The sequence shown here is derived from an EMBL/GenBank/DDBJ whole genome shotgun (WGS) entry which is preliminary data.</text>
</comment>
<organism evidence="2 3">
    <name type="scientific">Mizuhopecten yessoensis</name>
    <name type="common">Japanese scallop</name>
    <name type="synonym">Patinopecten yessoensis</name>
    <dbReference type="NCBI Taxonomy" id="6573"/>
    <lineage>
        <taxon>Eukaryota</taxon>
        <taxon>Metazoa</taxon>
        <taxon>Spiralia</taxon>
        <taxon>Lophotrochozoa</taxon>
        <taxon>Mollusca</taxon>
        <taxon>Bivalvia</taxon>
        <taxon>Autobranchia</taxon>
        <taxon>Pteriomorphia</taxon>
        <taxon>Pectinida</taxon>
        <taxon>Pectinoidea</taxon>
        <taxon>Pectinidae</taxon>
        <taxon>Mizuhopecten</taxon>
    </lineage>
</organism>
<keyword evidence="3" id="KW-1185">Reference proteome</keyword>
<protein>
    <submittedName>
        <fullName evidence="2">Uncharacterized protein</fullName>
    </submittedName>
</protein>
<dbReference type="AlphaFoldDB" id="A0A210R2E6"/>
<keyword evidence="1" id="KW-0472">Membrane</keyword>
<evidence type="ECO:0000256" key="1">
    <source>
        <dbReference type="SAM" id="Phobius"/>
    </source>
</evidence>
<proteinExistence type="predicted"/>
<dbReference type="EMBL" id="NEDP02000770">
    <property type="protein sequence ID" value="OWF55086.1"/>
    <property type="molecule type" value="Genomic_DNA"/>
</dbReference>
<keyword evidence="1" id="KW-1133">Transmembrane helix</keyword>
<accession>A0A210R2E6</accession>
<name>A0A210R2E6_MIZYE</name>
<sequence>MTHNRPLDFLDILYKVGFSCFFTNSLGRTSKLHQYLRNSISTSVKMLRQLCMLLLLVLYLSAASALYIRYRIPTYYRRINYGYRYHDLDDDVNYIISTS</sequence>
<reference evidence="2 3" key="1">
    <citation type="journal article" date="2017" name="Nat. Ecol. Evol.">
        <title>Scallop genome provides insights into evolution of bilaterian karyotype and development.</title>
        <authorList>
            <person name="Wang S."/>
            <person name="Zhang J."/>
            <person name="Jiao W."/>
            <person name="Li J."/>
            <person name="Xun X."/>
            <person name="Sun Y."/>
            <person name="Guo X."/>
            <person name="Huan P."/>
            <person name="Dong B."/>
            <person name="Zhang L."/>
            <person name="Hu X."/>
            <person name="Sun X."/>
            <person name="Wang J."/>
            <person name="Zhao C."/>
            <person name="Wang Y."/>
            <person name="Wang D."/>
            <person name="Huang X."/>
            <person name="Wang R."/>
            <person name="Lv J."/>
            <person name="Li Y."/>
            <person name="Zhang Z."/>
            <person name="Liu B."/>
            <person name="Lu W."/>
            <person name="Hui Y."/>
            <person name="Liang J."/>
            <person name="Zhou Z."/>
            <person name="Hou R."/>
            <person name="Li X."/>
            <person name="Liu Y."/>
            <person name="Li H."/>
            <person name="Ning X."/>
            <person name="Lin Y."/>
            <person name="Zhao L."/>
            <person name="Xing Q."/>
            <person name="Dou J."/>
            <person name="Li Y."/>
            <person name="Mao J."/>
            <person name="Guo H."/>
            <person name="Dou H."/>
            <person name="Li T."/>
            <person name="Mu C."/>
            <person name="Jiang W."/>
            <person name="Fu Q."/>
            <person name="Fu X."/>
            <person name="Miao Y."/>
            <person name="Liu J."/>
            <person name="Yu Q."/>
            <person name="Li R."/>
            <person name="Liao H."/>
            <person name="Li X."/>
            <person name="Kong Y."/>
            <person name="Jiang Z."/>
            <person name="Chourrout D."/>
            <person name="Li R."/>
            <person name="Bao Z."/>
        </authorList>
    </citation>
    <scope>NUCLEOTIDE SEQUENCE [LARGE SCALE GENOMIC DNA]</scope>
    <source>
        <strain evidence="2 3">PY_sf001</strain>
    </source>
</reference>
<dbReference type="Proteomes" id="UP000242188">
    <property type="component" value="Unassembled WGS sequence"/>
</dbReference>
<feature type="transmembrane region" description="Helical" evidence="1">
    <location>
        <begin position="46"/>
        <end position="68"/>
    </location>
</feature>